<evidence type="ECO:0000259" key="1">
    <source>
        <dbReference type="Pfam" id="PF00174"/>
    </source>
</evidence>
<dbReference type="Proteomes" id="UP000718593">
    <property type="component" value="Unassembled WGS sequence"/>
</dbReference>
<protein>
    <submittedName>
        <fullName evidence="2">Molybdopterin-dependent oxidoreductase</fullName>
    </submittedName>
</protein>
<dbReference type="Gene3D" id="3.90.420.10">
    <property type="entry name" value="Oxidoreductase, molybdopterin-binding domain"/>
    <property type="match status" value="1"/>
</dbReference>
<dbReference type="InterPro" id="IPR036374">
    <property type="entry name" value="OxRdtase_Mopterin-bd_sf"/>
</dbReference>
<accession>A0A930BRU1</accession>
<dbReference type="SUPFAM" id="SSF56524">
    <property type="entry name" value="Oxidoreductase molybdopterin-binding domain"/>
    <property type="match status" value="1"/>
</dbReference>
<dbReference type="Pfam" id="PF00174">
    <property type="entry name" value="Oxidored_molyb"/>
    <property type="match status" value="1"/>
</dbReference>
<name>A0A930BRU1_9RHOO</name>
<feature type="domain" description="Oxidoreductase molybdopterin-binding" evidence="1">
    <location>
        <begin position="36"/>
        <end position="177"/>
    </location>
</feature>
<sequence>MPPNGNVNLNNAKKLAAWIIAAKGVVSGPERYVTEKIRISGLVEHSLELSVADLRKFPPQRIGEVPVICQSGANLGKIENLKGVLLKDILEEAGIVSKGHNDVKKMAIIATASDDYKVVFSWTEVFNSPLGDSVIVFYERDGVPLTDDEGRIAMVSAKDARTGPRHVKWLNGIEVRKIVD</sequence>
<dbReference type="InterPro" id="IPR000572">
    <property type="entry name" value="OxRdtase_Mopterin-bd_dom"/>
</dbReference>
<organism evidence="2 3">
    <name type="scientific">Dechloromonas agitata</name>
    <dbReference type="NCBI Taxonomy" id="73030"/>
    <lineage>
        <taxon>Bacteria</taxon>
        <taxon>Pseudomonadati</taxon>
        <taxon>Pseudomonadota</taxon>
        <taxon>Betaproteobacteria</taxon>
        <taxon>Rhodocyclales</taxon>
        <taxon>Azonexaceae</taxon>
        <taxon>Dechloromonas</taxon>
    </lineage>
</organism>
<dbReference type="EMBL" id="JABZMI010000131">
    <property type="protein sequence ID" value="MBF1164959.1"/>
    <property type="molecule type" value="Genomic_DNA"/>
</dbReference>
<proteinExistence type="predicted"/>
<reference evidence="2" key="1">
    <citation type="submission" date="2020-04" db="EMBL/GenBank/DDBJ databases">
        <title>Deep metagenomics examines the oral microbiome during advanced dental caries in children, revealing novel taxa and co-occurrences with host molecules.</title>
        <authorList>
            <person name="Baker J.L."/>
            <person name="Morton J.T."/>
            <person name="Dinis M."/>
            <person name="Alvarez R."/>
            <person name="Tran N.C."/>
            <person name="Knight R."/>
            <person name="Edlund A."/>
        </authorList>
    </citation>
    <scope>NUCLEOTIDE SEQUENCE</scope>
    <source>
        <strain evidence="2">JCVI_32_bin.24</strain>
    </source>
</reference>
<comment type="caution">
    <text evidence="2">The sequence shown here is derived from an EMBL/GenBank/DDBJ whole genome shotgun (WGS) entry which is preliminary data.</text>
</comment>
<gene>
    <name evidence="2" type="ORF">HXL68_07950</name>
</gene>
<dbReference type="AlphaFoldDB" id="A0A930BRU1"/>
<evidence type="ECO:0000313" key="3">
    <source>
        <dbReference type="Proteomes" id="UP000718593"/>
    </source>
</evidence>
<evidence type="ECO:0000313" key="2">
    <source>
        <dbReference type="EMBL" id="MBF1164959.1"/>
    </source>
</evidence>